<dbReference type="SUPFAM" id="SSF53300">
    <property type="entry name" value="vWA-like"/>
    <property type="match status" value="1"/>
</dbReference>
<gene>
    <name evidence="1" type="ORF">SAMN05421666_1181</name>
</gene>
<keyword evidence="2" id="KW-1185">Reference proteome</keyword>
<evidence type="ECO:0008006" key="3">
    <source>
        <dbReference type="Google" id="ProtNLM"/>
    </source>
</evidence>
<dbReference type="Pfam" id="PF06707">
    <property type="entry name" value="DUF1194"/>
    <property type="match status" value="1"/>
</dbReference>
<reference evidence="1 2" key="1">
    <citation type="submission" date="2017-01" db="EMBL/GenBank/DDBJ databases">
        <authorList>
            <person name="Mah S.A."/>
            <person name="Swanson W.J."/>
            <person name="Moy G.W."/>
            <person name="Vacquier V.D."/>
        </authorList>
    </citation>
    <scope>NUCLEOTIDE SEQUENCE [LARGE SCALE GENOMIC DNA]</scope>
    <source>
        <strain evidence="1 2">DSM 29590</strain>
    </source>
</reference>
<dbReference type="InterPro" id="IPR036465">
    <property type="entry name" value="vWFA_dom_sf"/>
</dbReference>
<dbReference type="AlphaFoldDB" id="A0A1N7FMN7"/>
<dbReference type="RefSeq" id="WP_076531795.1">
    <property type="nucleotide sequence ID" value="NZ_FOAC01000001.1"/>
</dbReference>
<accession>A0A1N7FMN7</accession>
<dbReference type="Proteomes" id="UP000186019">
    <property type="component" value="Unassembled WGS sequence"/>
</dbReference>
<dbReference type="EMBL" id="FTNV01000001">
    <property type="protein sequence ID" value="SIS01544.1"/>
    <property type="molecule type" value="Genomic_DNA"/>
</dbReference>
<evidence type="ECO:0000313" key="1">
    <source>
        <dbReference type="EMBL" id="SIS01544.1"/>
    </source>
</evidence>
<dbReference type="Gene3D" id="3.40.50.410">
    <property type="entry name" value="von Willebrand factor, type A domain"/>
    <property type="match status" value="1"/>
</dbReference>
<protein>
    <recommendedName>
        <fullName evidence="3">VWFA domain-containing protein</fullName>
    </recommendedName>
</protein>
<evidence type="ECO:0000313" key="2">
    <source>
        <dbReference type="Proteomes" id="UP000186019"/>
    </source>
</evidence>
<name>A0A1N7FMN7_9RHOB</name>
<dbReference type="OrthoDB" id="9792179at2"/>
<dbReference type="STRING" id="573024.SAMN05216208_0955"/>
<dbReference type="InterPro" id="IPR010607">
    <property type="entry name" value="DUF1194"/>
</dbReference>
<organism evidence="1 2">
    <name type="scientific">Roseovarius nanhaiticus</name>
    <dbReference type="NCBI Taxonomy" id="573024"/>
    <lineage>
        <taxon>Bacteria</taxon>
        <taxon>Pseudomonadati</taxon>
        <taxon>Pseudomonadota</taxon>
        <taxon>Alphaproteobacteria</taxon>
        <taxon>Rhodobacterales</taxon>
        <taxon>Roseobacteraceae</taxon>
        <taxon>Roseovarius</taxon>
    </lineage>
</organism>
<sequence>MAALLWGAPLTAQAQCRLALVLALDVSASVDAEEYDLQRLGLAAALDAPDVRDAILRGQNGSVALAVFEWSGRFQQDLHLDWTLLQSHADIDRAVLALGNISRSFEGYPTSVGQALGYAASLLKRGPACDRRVIDMSGDGINNYGYGPAEAYRHFPLRDVQVNGLVILGDDAEVEAFYRREVIRGPGAFVELSAGFEGFRAAMTRKLFREINDMMLGYADAPRLSPHG</sequence>
<proteinExistence type="predicted"/>